<dbReference type="PANTHER" id="PTHR48104">
    <property type="entry name" value="METACASPASE-4"/>
    <property type="match status" value="1"/>
</dbReference>
<dbReference type="HOGENOM" id="CLU_029389_6_2_1"/>
<feature type="domain" description="Peptidase C14 caspase" evidence="5">
    <location>
        <begin position="75"/>
        <end position="503"/>
    </location>
</feature>
<accession>A0A067PHD4</accession>
<evidence type="ECO:0000256" key="1">
    <source>
        <dbReference type="ARBA" id="ARBA00009005"/>
    </source>
</evidence>
<protein>
    <recommendedName>
        <fullName evidence="5">Peptidase C14 caspase domain-containing protein</fullName>
    </recommendedName>
</protein>
<keyword evidence="7" id="KW-1185">Reference proteome</keyword>
<feature type="compositionally biased region" description="Low complexity" evidence="4">
    <location>
        <begin position="292"/>
        <end position="304"/>
    </location>
</feature>
<evidence type="ECO:0000313" key="6">
    <source>
        <dbReference type="EMBL" id="KDQ54323.1"/>
    </source>
</evidence>
<dbReference type="SUPFAM" id="SSF52129">
    <property type="entry name" value="Caspase-like"/>
    <property type="match status" value="1"/>
</dbReference>
<evidence type="ECO:0000256" key="3">
    <source>
        <dbReference type="ARBA" id="ARBA00022807"/>
    </source>
</evidence>
<proteinExistence type="inferred from homology"/>
<organism evidence="6 7">
    <name type="scientific">Jaapia argillacea MUCL 33604</name>
    <dbReference type="NCBI Taxonomy" id="933084"/>
    <lineage>
        <taxon>Eukaryota</taxon>
        <taxon>Fungi</taxon>
        <taxon>Dikarya</taxon>
        <taxon>Basidiomycota</taxon>
        <taxon>Agaricomycotina</taxon>
        <taxon>Agaricomycetes</taxon>
        <taxon>Agaricomycetidae</taxon>
        <taxon>Jaapiales</taxon>
        <taxon>Jaapiaceae</taxon>
        <taxon>Jaapia</taxon>
    </lineage>
</organism>
<dbReference type="PANTHER" id="PTHR48104:SF30">
    <property type="entry name" value="METACASPASE-1"/>
    <property type="match status" value="1"/>
</dbReference>
<keyword evidence="3" id="KW-0378">Hydrolase</keyword>
<dbReference type="GO" id="GO:0005737">
    <property type="term" value="C:cytoplasm"/>
    <property type="evidence" value="ECO:0007669"/>
    <property type="project" value="TreeGrafter"/>
</dbReference>
<name>A0A067PHD4_9AGAM</name>
<evidence type="ECO:0000259" key="5">
    <source>
        <dbReference type="Pfam" id="PF00656"/>
    </source>
</evidence>
<feature type="region of interest" description="Disordered" evidence="4">
    <location>
        <begin position="284"/>
        <end position="370"/>
    </location>
</feature>
<dbReference type="Pfam" id="PF00656">
    <property type="entry name" value="Peptidase_C14"/>
    <property type="match status" value="1"/>
</dbReference>
<dbReference type="Gene3D" id="3.40.50.12660">
    <property type="match status" value="2"/>
</dbReference>
<dbReference type="Proteomes" id="UP000027265">
    <property type="component" value="Unassembled WGS sequence"/>
</dbReference>
<dbReference type="InterPro" id="IPR029030">
    <property type="entry name" value="Caspase-like_dom_sf"/>
</dbReference>
<dbReference type="GO" id="GO:0004197">
    <property type="term" value="F:cysteine-type endopeptidase activity"/>
    <property type="evidence" value="ECO:0007669"/>
    <property type="project" value="InterPro"/>
</dbReference>
<sequence length="515" mass="57720">MAPILYRAFHAHPYGILDGLRTSFSRIFIFPVSQIFWRLYSNIQRMLISPKPPQTSQEETRREGIQPQVQRPPVRRALLIGINYGQSESPLKLSHADTKQFKDVLIRTFNYREEDVILMIDDDSHPSKLIPTMDNICERLKELVEGAREGDHFIFYYAGHGFQEKSDDPNSTEEDGMDECILTSDQGVIYDDYLYKALVTPLPVGSSLVAIFDCCHAGTMLDLPHGRCNSAWKWKQRRLTRRLPRRRLAEVREGFSPWSGKIYQTCHVSPTEVVSNCMSIDSTPSPQSFTRPPSAIAGPSSSGSTLRIKGRTMSKPPPSPLAVSFTPTPPMSPTSPLQTNFKTKRNSKGKAKAVIKTKVRPKRDRTGSGDIRPQLAIDTALDEIQGLWSGEHAHGRDGDNSSPFLRTTSPEPIHYTCIGDCPDSPTPRPTVVSISSCMDAQIAYESNMGAFFTRALITVLEANREPTFTQLIHGISSNLQHMTTEMTTFTKEDAPPQVPWLSSLKKLNMNDVLKI</sequence>
<evidence type="ECO:0000313" key="7">
    <source>
        <dbReference type="Proteomes" id="UP000027265"/>
    </source>
</evidence>
<reference evidence="7" key="1">
    <citation type="journal article" date="2014" name="Proc. Natl. Acad. Sci. U.S.A.">
        <title>Extensive sampling of basidiomycete genomes demonstrates inadequacy of the white-rot/brown-rot paradigm for wood decay fungi.</title>
        <authorList>
            <person name="Riley R."/>
            <person name="Salamov A.A."/>
            <person name="Brown D.W."/>
            <person name="Nagy L.G."/>
            <person name="Floudas D."/>
            <person name="Held B.W."/>
            <person name="Levasseur A."/>
            <person name="Lombard V."/>
            <person name="Morin E."/>
            <person name="Otillar R."/>
            <person name="Lindquist E.A."/>
            <person name="Sun H."/>
            <person name="LaButti K.M."/>
            <person name="Schmutz J."/>
            <person name="Jabbour D."/>
            <person name="Luo H."/>
            <person name="Baker S.E."/>
            <person name="Pisabarro A.G."/>
            <person name="Walton J.D."/>
            <person name="Blanchette R.A."/>
            <person name="Henrissat B."/>
            <person name="Martin F."/>
            <person name="Cullen D."/>
            <person name="Hibbett D.S."/>
            <person name="Grigoriev I.V."/>
        </authorList>
    </citation>
    <scope>NUCLEOTIDE SEQUENCE [LARGE SCALE GENOMIC DNA]</scope>
    <source>
        <strain evidence="7">MUCL 33604</strain>
    </source>
</reference>
<keyword evidence="3" id="KW-0788">Thiol protease</keyword>
<evidence type="ECO:0000256" key="4">
    <source>
        <dbReference type="SAM" id="MobiDB-lite"/>
    </source>
</evidence>
<comment type="similarity">
    <text evidence="1">Belongs to the peptidase C14B family.</text>
</comment>
<dbReference type="GO" id="GO:0006508">
    <property type="term" value="P:proteolysis"/>
    <property type="evidence" value="ECO:0007669"/>
    <property type="project" value="InterPro"/>
</dbReference>
<dbReference type="InterPro" id="IPR050452">
    <property type="entry name" value="Metacaspase"/>
</dbReference>
<dbReference type="InParanoid" id="A0A067PHD4"/>
<evidence type="ECO:0000256" key="2">
    <source>
        <dbReference type="ARBA" id="ARBA00022703"/>
    </source>
</evidence>
<dbReference type="EMBL" id="KL197729">
    <property type="protein sequence ID" value="KDQ54323.1"/>
    <property type="molecule type" value="Genomic_DNA"/>
</dbReference>
<keyword evidence="3" id="KW-0645">Protease</keyword>
<dbReference type="GO" id="GO:0006915">
    <property type="term" value="P:apoptotic process"/>
    <property type="evidence" value="ECO:0007669"/>
    <property type="project" value="UniProtKB-KW"/>
</dbReference>
<feature type="compositionally biased region" description="Basic residues" evidence="4">
    <location>
        <begin position="342"/>
        <end position="363"/>
    </location>
</feature>
<dbReference type="OrthoDB" id="3223806at2759"/>
<dbReference type="AlphaFoldDB" id="A0A067PHD4"/>
<gene>
    <name evidence="6" type="ORF">JAAARDRAFT_38487</name>
</gene>
<keyword evidence="2" id="KW-0053">Apoptosis</keyword>
<dbReference type="InterPro" id="IPR011600">
    <property type="entry name" value="Pept_C14_caspase"/>
</dbReference>